<dbReference type="Proteomes" id="UP000005239">
    <property type="component" value="Unassembled WGS sequence"/>
</dbReference>
<organism evidence="1 2">
    <name type="scientific">Pristionchus pacificus</name>
    <name type="common">Parasitic nematode worm</name>
    <dbReference type="NCBI Taxonomy" id="54126"/>
    <lineage>
        <taxon>Eukaryota</taxon>
        <taxon>Metazoa</taxon>
        <taxon>Ecdysozoa</taxon>
        <taxon>Nematoda</taxon>
        <taxon>Chromadorea</taxon>
        <taxon>Rhabditida</taxon>
        <taxon>Rhabditina</taxon>
        <taxon>Diplogasteromorpha</taxon>
        <taxon>Diplogasteroidea</taxon>
        <taxon>Neodiplogasteridae</taxon>
        <taxon>Pristionchus</taxon>
    </lineage>
</organism>
<sequence length="340" mass="39079">MDPLMENIPVNDPLFCSFLSTFDKFCQFLDDEAISLKRSLTKKGIRALRFPLNDDGTEESAMMKKVKSDAWDYISRCILSPEERSYLRLNRIVTVFLSLLMKKVPICNILYPIVPIVFVLIEKCSNKLWGVRFVSILFGHLPEFSLEFRNQFVSLLFDSLNSNRPPIRRVAAYSFGEMAKTNMVELKEIAISSLDEICRLMNRNDARREGTIVVTEVAVAAVINSIQFNSIQFFIHQRNIIVNCDEKRVGTGRMNEILDRFLSWFPLTGQSKECYVAYSFLLDLIDTNHPMLMGEPNSISPRLLYILVKSSCDSIDEWIRRSGLNADEQVTLRKILTSTN</sequence>
<accession>A0A8R1UWD0</accession>
<proteinExistence type="predicted"/>
<dbReference type="InterPro" id="IPR011989">
    <property type="entry name" value="ARM-like"/>
</dbReference>
<dbReference type="SUPFAM" id="SSF48371">
    <property type="entry name" value="ARM repeat"/>
    <property type="match status" value="1"/>
</dbReference>
<dbReference type="AlphaFoldDB" id="A0A2A6CCK5"/>
<dbReference type="InterPro" id="IPR016024">
    <property type="entry name" value="ARM-type_fold"/>
</dbReference>
<evidence type="ECO:0000313" key="1">
    <source>
        <dbReference type="EnsemblMetazoa" id="PPA40290.1"/>
    </source>
</evidence>
<dbReference type="Gene3D" id="1.25.10.10">
    <property type="entry name" value="Leucine-rich Repeat Variant"/>
    <property type="match status" value="1"/>
</dbReference>
<keyword evidence="2" id="KW-1185">Reference proteome</keyword>
<protein>
    <submittedName>
        <fullName evidence="1">Uncharacterized protein</fullName>
    </submittedName>
</protein>
<reference evidence="2" key="1">
    <citation type="journal article" date="2008" name="Nat. Genet.">
        <title>The Pristionchus pacificus genome provides a unique perspective on nematode lifestyle and parasitism.</title>
        <authorList>
            <person name="Dieterich C."/>
            <person name="Clifton S.W."/>
            <person name="Schuster L.N."/>
            <person name="Chinwalla A."/>
            <person name="Delehaunty K."/>
            <person name="Dinkelacker I."/>
            <person name="Fulton L."/>
            <person name="Fulton R."/>
            <person name="Godfrey J."/>
            <person name="Minx P."/>
            <person name="Mitreva M."/>
            <person name="Roeseler W."/>
            <person name="Tian H."/>
            <person name="Witte H."/>
            <person name="Yang S.P."/>
            <person name="Wilson R.K."/>
            <person name="Sommer R.J."/>
        </authorList>
    </citation>
    <scope>NUCLEOTIDE SEQUENCE [LARGE SCALE GENOMIC DNA]</scope>
    <source>
        <strain evidence="2">PS312</strain>
    </source>
</reference>
<dbReference type="EnsemblMetazoa" id="PPA40290.1">
    <property type="protein sequence ID" value="PPA40290.1"/>
    <property type="gene ID" value="WBGene00278659"/>
</dbReference>
<reference evidence="1" key="2">
    <citation type="submission" date="2022-06" db="UniProtKB">
        <authorList>
            <consortium name="EnsemblMetazoa"/>
        </authorList>
    </citation>
    <scope>IDENTIFICATION</scope>
    <source>
        <strain evidence="1">PS312</strain>
    </source>
</reference>
<dbReference type="OrthoDB" id="543373at2759"/>
<accession>A0A2A6CCK5</accession>
<gene>
    <name evidence="1" type="primary">WBGene00278659</name>
</gene>
<evidence type="ECO:0000313" key="2">
    <source>
        <dbReference type="Proteomes" id="UP000005239"/>
    </source>
</evidence>
<name>A0A2A6CCK5_PRIPA</name>